<dbReference type="GeneID" id="28988031"/>
<evidence type="ECO:0000256" key="1">
    <source>
        <dbReference type="SAM" id="MobiDB-lite"/>
    </source>
</evidence>
<dbReference type="RefSeq" id="XP_018279128.1">
    <property type="nucleotide sequence ID" value="XM_018427428.1"/>
</dbReference>
<evidence type="ECO:0000313" key="3">
    <source>
        <dbReference type="Proteomes" id="UP000053611"/>
    </source>
</evidence>
<dbReference type="AlphaFoldDB" id="A0A0J0XNI0"/>
<proteinExistence type="predicted"/>
<organism evidence="2 3">
    <name type="scientific">Cutaneotrichosporon oleaginosum</name>
    <dbReference type="NCBI Taxonomy" id="879819"/>
    <lineage>
        <taxon>Eukaryota</taxon>
        <taxon>Fungi</taxon>
        <taxon>Dikarya</taxon>
        <taxon>Basidiomycota</taxon>
        <taxon>Agaricomycotina</taxon>
        <taxon>Tremellomycetes</taxon>
        <taxon>Trichosporonales</taxon>
        <taxon>Trichosporonaceae</taxon>
        <taxon>Cutaneotrichosporon</taxon>
    </lineage>
</organism>
<dbReference type="EMBL" id="KQ087203">
    <property type="protein sequence ID" value="KLT42637.1"/>
    <property type="molecule type" value="Genomic_DNA"/>
</dbReference>
<reference evidence="2 3" key="1">
    <citation type="submission" date="2015-03" db="EMBL/GenBank/DDBJ databases">
        <title>Genomics and transcriptomics of the oil-accumulating basidiomycete yeast T. oleaginosus allow insights into substrate utilization and the diverse evolutionary trajectories of mating systems in fungi.</title>
        <authorList>
            <consortium name="DOE Joint Genome Institute"/>
            <person name="Kourist R."/>
            <person name="Kracht O."/>
            <person name="Bracharz F."/>
            <person name="Lipzen A."/>
            <person name="Nolan M."/>
            <person name="Ohm R."/>
            <person name="Grigoriev I."/>
            <person name="Sun S."/>
            <person name="Heitman J."/>
            <person name="Bruck T."/>
            <person name="Nowrousian M."/>
        </authorList>
    </citation>
    <scope>NUCLEOTIDE SEQUENCE [LARGE SCALE GENOMIC DNA]</scope>
    <source>
        <strain evidence="2 3">IBC0246</strain>
    </source>
</reference>
<protein>
    <submittedName>
        <fullName evidence="2">Uncharacterized protein</fullName>
    </submittedName>
</protein>
<name>A0A0J0XNI0_9TREE</name>
<keyword evidence="3" id="KW-1185">Reference proteome</keyword>
<accession>A0A0J0XNI0</accession>
<sequence length="180" mass="19499">MPPTSRPLLRPSRSCACTCPWRLAHPKPPTAKPPTTRLCPTLRAPVLRPAILLAHEITNLPPTHALPCTPKGQGPRASSLKSAAEACANSSSQHTRFLAPSLRPASHSQAGMPSFPPKPPSRACRRLLVQDEGMVPRGLEPSFFTSPPELHIFHMQALALAGRWGSPKRSELTPHPHTKP</sequence>
<evidence type="ECO:0000313" key="2">
    <source>
        <dbReference type="EMBL" id="KLT42637.1"/>
    </source>
</evidence>
<gene>
    <name evidence="2" type="ORF">CC85DRAFT_80854</name>
</gene>
<feature type="region of interest" description="Disordered" evidence="1">
    <location>
        <begin position="103"/>
        <end position="122"/>
    </location>
</feature>
<dbReference type="Proteomes" id="UP000053611">
    <property type="component" value="Unassembled WGS sequence"/>
</dbReference>